<dbReference type="Pfam" id="PF08585">
    <property type="entry name" value="RMI1_N_C"/>
    <property type="match status" value="1"/>
</dbReference>
<protein>
    <recommendedName>
        <fullName evidence="4">RecQ mediated genome instability protein 1 OB-fold domain-containing protein</fullName>
    </recommendedName>
</protein>
<dbReference type="AlphaFoldDB" id="A0A7R9BNP6"/>
<comment type="subcellular location">
    <subcellularLocation>
        <location evidence="1">Nucleus</location>
    </subcellularLocation>
</comment>
<dbReference type="OrthoDB" id="434939at2759"/>
<dbReference type="EMBL" id="CAJPEX010001043">
    <property type="protein sequence ID" value="CAG0918025.1"/>
    <property type="molecule type" value="Genomic_DNA"/>
</dbReference>
<proteinExistence type="predicted"/>
<feature type="compositionally biased region" description="Polar residues" evidence="3">
    <location>
        <begin position="219"/>
        <end position="229"/>
    </location>
</feature>
<dbReference type="InterPro" id="IPR013894">
    <property type="entry name" value="RMI1_OB"/>
</dbReference>
<sequence>MPSAEVATLAKLRARGWYLSEEGLEICMDELTPSGSGSKRDDAKGPSVDEIIAVAKNIDIKTIGVPFLSDLLKQKATSDKATTTEVVLQVQKIRNISAPKINENSNSAPRMLRLNLSDGYSSIKGVEIELVPGLNLNLPPGTKVHVALCGKDQSRAETPGSFVNNYLLLGPTSITVIGGRVPDLVDKWELMRSVAAQNRVQSMAGDSEGCPPWIPFGSGQKTTPQNANKNFKALPGAKGPGRSDGEGAMGDSSSAVNQDFENHRRTAINEASAKGAKKGTAPHVRQDSDKDRSKDSKEDSKTSKKGSGGGPSAKSETAVNGTNGSKSGETSNHSKTGSLKRNATEVSGESKAPPAPVADRKSTSTPVASSSPTSKSVVLVSLLTVRKVPKHFIFLFL</sequence>
<evidence type="ECO:0000313" key="5">
    <source>
        <dbReference type="EMBL" id="CAD7277873.1"/>
    </source>
</evidence>
<evidence type="ECO:0000256" key="3">
    <source>
        <dbReference type="SAM" id="MobiDB-lite"/>
    </source>
</evidence>
<evidence type="ECO:0000313" key="6">
    <source>
        <dbReference type="Proteomes" id="UP000678499"/>
    </source>
</evidence>
<dbReference type="SMART" id="SM01161">
    <property type="entry name" value="DUF1767"/>
    <property type="match status" value="1"/>
</dbReference>
<accession>A0A7R9BNP6</accession>
<dbReference type="Proteomes" id="UP000678499">
    <property type="component" value="Unassembled WGS sequence"/>
</dbReference>
<dbReference type="EMBL" id="OA883080">
    <property type="protein sequence ID" value="CAD7277873.1"/>
    <property type="molecule type" value="Genomic_DNA"/>
</dbReference>
<keyword evidence="2" id="KW-0539">Nucleus</keyword>
<feature type="region of interest" description="Disordered" evidence="3">
    <location>
        <begin position="202"/>
        <end position="258"/>
    </location>
</feature>
<feature type="region of interest" description="Disordered" evidence="3">
    <location>
        <begin position="270"/>
        <end position="376"/>
    </location>
</feature>
<evidence type="ECO:0000259" key="4">
    <source>
        <dbReference type="Pfam" id="PF08585"/>
    </source>
</evidence>
<reference evidence="5" key="1">
    <citation type="submission" date="2020-11" db="EMBL/GenBank/DDBJ databases">
        <authorList>
            <person name="Tran Van P."/>
        </authorList>
    </citation>
    <scope>NUCLEOTIDE SEQUENCE</scope>
</reference>
<evidence type="ECO:0000256" key="1">
    <source>
        <dbReference type="ARBA" id="ARBA00004123"/>
    </source>
</evidence>
<name>A0A7R9BNP6_9CRUS</name>
<keyword evidence="6" id="KW-1185">Reference proteome</keyword>
<dbReference type="Gene3D" id="2.40.50.770">
    <property type="entry name" value="RecQ-mediated genome instability protein Rmi1, C-terminal domain"/>
    <property type="match status" value="1"/>
</dbReference>
<feature type="domain" description="RecQ mediated genome instability protein 1 OB-fold" evidence="4">
    <location>
        <begin position="61"/>
        <end position="189"/>
    </location>
</feature>
<organism evidence="5">
    <name type="scientific">Notodromas monacha</name>
    <dbReference type="NCBI Taxonomy" id="399045"/>
    <lineage>
        <taxon>Eukaryota</taxon>
        <taxon>Metazoa</taxon>
        <taxon>Ecdysozoa</taxon>
        <taxon>Arthropoda</taxon>
        <taxon>Crustacea</taxon>
        <taxon>Oligostraca</taxon>
        <taxon>Ostracoda</taxon>
        <taxon>Podocopa</taxon>
        <taxon>Podocopida</taxon>
        <taxon>Cypridocopina</taxon>
        <taxon>Cypridoidea</taxon>
        <taxon>Cyprididae</taxon>
        <taxon>Notodromas</taxon>
    </lineage>
</organism>
<dbReference type="PANTHER" id="PTHR13681:SF24">
    <property type="entry name" value="TUDOR DOMAIN-CONTAINING PROTEIN 3"/>
    <property type="match status" value="1"/>
</dbReference>
<evidence type="ECO:0000256" key="2">
    <source>
        <dbReference type="ARBA" id="ARBA00023242"/>
    </source>
</evidence>
<gene>
    <name evidence="5" type="ORF">NMOB1V02_LOCUS5593</name>
</gene>
<feature type="compositionally biased region" description="Polar residues" evidence="3">
    <location>
        <begin position="317"/>
        <end position="347"/>
    </location>
</feature>
<dbReference type="GO" id="GO:0005634">
    <property type="term" value="C:nucleus"/>
    <property type="evidence" value="ECO:0007669"/>
    <property type="project" value="UniProtKB-SubCell"/>
</dbReference>
<dbReference type="InterPro" id="IPR042470">
    <property type="entry name" value="RMI1_N_C_sf"/>
</dbReference>
<dbReference type="PANTHER" id="PTHR13681">
    <property type="entry name" value="SURVIVAL OF MOTOR NEURON-RELATED-SPLICING FACTOR 30-RELATED"/>
    <property type="match status" value="1"/>
</dbReference>
<feature type="compositionally biased region" description="Low complexity" evidence="3">
    <location>
        <begin position="363"/>
        <end position="376"/>
    </location>
</feature>
<feature type="compositionally biased region" description="Basic and acidic residues" evidence="3">
    <location>
        <begin position="284"/>
        <end position="302"/>
    </location>
</feature>